<dbReference type="RefSeq" id="WP_058846555.1">
    <property type="nucleotide sequence ID" value="NZ_LOCL01000027.1"/>
</dbReference>
<sequence>MTGQRSDARYNYARILAVAEVEVATHGAQASLEQIARTAGVGSATVRRHFPTRKALLEAVFKQRIHALSDLAESLGAEDDSRAALLTWLRELLDYSVAARGLADALSYEPLGDDSAPDSCATVLVEAVAPLLRRAVADECVREDVTVHDLLTVVVGIALATESHPDAAVQAERAFRLSVEGLSPKGT</sequence>
<accession>A0A0W7X9J7</accession>
<dbReference type="InterPro" id="IPR036271">
    <property type="entry name" value="Tet_transcr_reg_TetR-rel_C_sf"/>
</dbReference>
<evidence type="ECO:0000313" key="7">
    <source>
        <dbReference type="Proteomes" id="UP000054804"/>
    </source>
</evidence>
<dbReference type="InterPro" id="IPR001647">
    <property type="entry name" value="HTH_TetR"/>
</dbReference>
<reference evidence="6 7" key="1">
    <citation type="submission" date="2015-12" db="EMBL/GenBank/DDBJ databases">
        <title>Draft genome sequence of Streptomyces silvensis ATCC 53525, a producer of novel hormone antagonists.</title>
        <authorList>
            <person name="Johnston C.W."/>
            <person name="Li Y."/>
            <person name="Magarvey N.A."/>
        </authorList>
    </citation>
    <scope>NUCLEOTIDE SEQUENCE [LARGE SCALE GENOMIC DNA]</scope>
    <source>
        <strain evidence="6 7">ATCC 53525</strain>
    </source>
</reference>
<keyword evidence="3" id="KW-0804">Transcription</keyword>
<feature type="DNA-binding region" description="H-T-H motif" evidence="4">
    <location>
        <begin position="31"/>
        <end position="50"/>
    </location>
</feature>
<dbReference type="InterPro" id="IPR009057">
    <property type="entry name" value="Homeodomain-like_sf"/>
</dbReference>
<dbReference type="InterPro" id="IPR050109">
    <property type="entry name" value="HTH-type_TetR-like_transc_reg"/>
</dbReference>
<keyword evidence="7" id="KW-1185">Reference proteome</keyword>
<dbReference type="STRING" id="1765722.AT728_30840"/>
<protein>
    <submittedName>
        <fullName evidence="6">TetR family transcriptional regulator</fullName>
    </submittedName>
</protein>
<name>A0A0W7X9J7_9ACTN</name>
<keyword evidence="1" id="KW-0805">Transcription regulation</keyword>
<proteinExistence type="predicted"/>
<comment type="caution">
    <text evidence="6">The sequence shown here is derived from an EMBL/GenBank/DDBJ whole genome shotgun (WGS) entry which is preliminary data.</text>
</comment>
<dbReference type="Proteomes" id="UP000054804">
    <property type="component" value="Unassembled WGS sequence"/>
</dbReference>
<dbReference type="SUPFAM" id="SSF46689">
    <property type="entry name" value="Homeodomain-like"/>
    <property type="match status" value="1"/>
</dbReference>
<gene>
    <name evidence="6" type="ORF">AT728_30840</name>
</gene>
<dbReference type="Gene3D" id="1.10.357.10">
    <property type="entry name" value="Tetracycline Repressor, domain 2"/>
    <property type="match status" value="1"/>
</dbReference>
<evidence type="ECO:0000256" key="1">
    <source>
        <dbReference type="ARBA" id="ARBA00023015"/>
    </source>
</evidence>
<dbReference type="PANTHER" id="PTHR30055:SF234">
    <property type="entry name" value="HTH-TYPE TRANSCRIPTIONAL REGULATOR BETI"/>
    <property type="match status" value="1"/>
</dbReference>
<evidence type="ECO:0000313" key="6">
    <source>
        <dbReference type="EMBL" id="KUF19399.1"/>
    </source>
</evidence>
<dbReference type="GO" id="GO:0003700">
    <property type="term" value="F:DNA-binding transcription factor activity"/>
    <property type="evidence" value="ECO:0007669"/>
    <property type="project" value="TreeGrafter"/>
</dbReference>
<evidence type="ECO:0000256" key="3">
    <source>
        <dbReference type="ARBA" id="ARBA00023163"/>
    </source>
</evidence>
<dbReference type="InterPro" id="IPR049445">
    <property type="entry name" value="TetR_SbtR-like_C"/>
</dbReference>
<dbReference type="AlphaFoldDB" id="A0A0W7X9J7"/>
<evidence type="ECO:0000259" key="5">
    <source>
        <dbReference type="PROSITE" id="PS50977"/>
    </source>
</evidence>
<dbReference type="GO" id="GO:0000976">
    <property type="term" value="F:transcription cis-regulatory region binding"/>
    <property type="evidence" value="ECO:0007669"/>
    <property type="project" value="TreeGrafter"/>
</dbReference>
<dbReference type="Pfam" id="PF21597">
    <property type="entry name" value="TetR_C_43"/>
    <property type="match status" value="1"/>
</dbReference>
<dbReference type="EMBL" id="LOCL01000027">
    <property type="protein sequence ID" value="KUF19399.1"/>
    <property type="molecule type" value="Genomic_DNA"/>
</dbReference>
<dbReference type="Pfam" id="PF00440">
    <property type="entry name" value="TetR_N"/>
    <property type="match status" value="1"/>
</dbReference>
<dbReference type="SUPFAM" id="SSF48498">
    <property type="entry name" value="Tetracyclin repressor-like, C-terminal domain"/>
    <property type="match status" value="1"/>
</dbReference>
<evidence type="ECO:0000256" key="4">
    <source>
        <dbReference type="PROSITE-ProRule" id="PRU00335"/>
    </source>
</evidence>
<evidence type="ECO:0000256" key="2">
    <source>
        <dbReference type="ARBA" id="ARBA00023125"/>
    </source>
</evidence>
<feature type="domain" description="HTH tetR-type" evidence="5">
    <location>
        <begin position="9"/>
        <end position="68"/>
    </location>
</feature>
<dbReference type="PANTHER" id="PTHR30055">
    <property type="entry name" value="HTH-TYPE TRANSCRIPTIONAL REGULATOR RUTR"/>
    <property type="match status" value="1"/>
</dbReference>
<dbReference type="OrthoDB" id="9795011at2"/>
<dbReference type="PROSITE" id="PS50977">
    <property type="entry name" value="HTH_TETR_2"/>
    <property type="match status" value="1"/>
</dbReference>
<organism evidence="6 7">
    <name type="scientific">Streptomyces silvensis</name>
    <dbReference type="NCBI Taxonomy" id="1765722"/>
    <lineage>
        <taxon>Bacteria</taxon>
        <taxon>Bacillati</taxon>
        <taxon>Actinomycetota</taxon>
        <taxon>Actinomycetes</taxon>
        <taxon>Kitasatosporales</taxon>
        <taxon>Streptomycetaceae</taxon>
        <taxon>Streptomyces</taxon>
    </lineage>
</organism>
<keyword evidence="2 4" id="KW-0238">DNA-binding</keyword>